<dbReference type="GO" id="GO:0006935">
    <property type="term" value="P:chemotaxis"/>
    <property type="evidence" value="ECO:0007669"/>
    <property type="project" value="InterPro"/>
</dbReference>
<dbReference type="PANTHER" id="PTHR22617:SF23">
    <property type="entry name" value="CHEMOTAXIS PROTEIN CHEW"/>
    <property type="match status" value="1"/>
</dbReference>
<dbReference type="GO" id="GO:0007165">
    <property type="term" value="P:signal transduction"/>
    <property type="evidence" value="ECO:0007669"/>
    <property type="project" value="InterPro"/>
</dbReference>
<name>A0A7V0NEL8_DESA2</name>
<dbReference type="InterPro" id="IPR039315">
    <property type="entry name" value="CheW"/>
</dbReference>
<sequence>MEEKQHFEETLLKEALSLRKGKIEEEKKTITEMIYFRLGKEYYAIRLKEAREISSRLPVYPVPGTESHILGVTNIRGEIIPVIDLKLRLDLGKTDLNESFYIIVIKAFEEPLAMAVDVVEDIVEVSEILPCDKGLLKGKIQIKEKVIGILDLKRVFYPDEE</sequence>
<dbReference type="SUPFAM" id="SSF50341">
    <property type="entry name" value="CheW-like"/>
    <property type="match status" value="1"/>
</dbReference>
<dbReference type="PANTHER" id="PTHR22617">
    <property type="entry name" value="CHEMOTAXIS SENSOR HISTIDINE KINASE-RELATED"/>
    <property type="match status" value="1"/>
</dbReference>
<feature type="domain" description="CheW-like" evidence="1">
    <location>
        <begin position="30"/>
        <end position="161"/>
    </location>
</feature>
<dbReference type="Pfam" id="PF01584">
    <property type="entry name" value="CheW"/>
    <property type="match status" value="1"/>
</dbReference>
<dbReference type="InterPro" id="IPR002545">
    <property type="entry name" value="CheW-lke_dom"/>
</dbReference>
<evidence type="ECO:0000313" key="2">
    <source>
        <dbReference type="EMBL" id="HDD35750.1"/>
    </source>
</evidence>
<gene>
    <name evidence="2" type="ORF">ENF30_03000</name>
</gene>
<proteinExistence type="predicted"/>
<organism evidence="2">
    <name type="scientific">Desulfofervidus auxilii</name>
    <dbReference type="NCBI Taxonomy" id="1621989"/>
    <lineage>
        <taxon>Bacteria</taxon>
        <taxon>Pseudomonadati</taxon>
        <taxon>Thermodesulfobacteriota</taxon>
        <taxon>Candidatus Desulfofervidia</taxon>
        <taxon>Candidatus Desulfofervidales</taxon>
        <taxon>Candidatus Desulfofervidaceae</taxon>
        <taxon>Candidatus Desulfofervidus</taxon>
    </lineage>
</organism>
<dbReference type="GO" id="GO:0005829">
    <property type="term" value="C:cytosol"/>
    <property type="evidence" value="ECO:0007669"/>
    <property type="project" value="TreeGrafter"/>
</dbReference>
<protein>
    <recommendedName>
        <fullName evidence="1">CheW-like domain-containing protein</fullName>
    </recommendedName>
</protein>
<dbReference type="SMART" id="SM00260">
    <property type="entry name" value="CheW"/>
    <property type="match status" value="1"/>
</dbReference>
<reference evidence="2" key="1">
    <citation type="journal article" date="2020" name="mSystems">
        <title>Genome- and Community-Level Interaction Insights into Carbon Utilization and Element Cycling Functions of Hydrothermarchaeota in Hydrothermal Sediment.</title>
        <authorList>
            <person name="Zhou Z."/>
            <person name="Liu Y."/>
            <person name="Xu W."/>
            <person name="Pan J."/>
            <person name="Luo Z.H."/>
            <person name="Li M."/>
        </authorList>
    </citation>
    <scope>NUCLEOTIDE SEQUENCE [LARGE SCALE GENOMIC DNA]</scope>
    <source>
        <strain evidence="2">HyVt-113</strain>
    </source>
</reference>
<dbReference type="Gene3D" id="2.30.30.40">
    <property type="entry name" value="SH3 Domains"/>
    <property type="match status" value="1"/>
</dbReference>
<dbReference type="InterPro" id="IPR036061">
    <property type="entry name" value="CheW-like_dom_sf"/>
</dbReference>
<comment type="caution">
    <text evidence="2">The sequence shown here is derived from an EMBL/GenBank/DDBJ whole genome shotgun (WGS) entry which is preliminary data.</text>
</comment>
<evidence type="ECO:0000259" key="1">
    <source>
        <dbReference type="PROSITE" id="PS50851"/>
    </source>
</evidence>
<dbReference type="AlphaFoldDB" id="A0A7V0NEL8"/>
<dbReference type="Proteomes" id="UP000885706">
    <property type="component" value="Unassembled WGS sequence"/>
</dbReference>
<dbReference type="EMBL" id="DQWQ01000132">
    <property type="protein sequence ID" value="HDD35750.1"/>
    <property type="molecule type" value="Genomic_DNA"/>
</dbReference>
<dbReference type="Gene3D" id="2.40.50.180">
    <property type="entry name" value="CheA-289, Domain 4"/>
    <property type="match status" value="1"/>
</dbReference>
<accession>A0A7V0NEL8</accession>
<dbReference type="PROSITE" id="PS50851">
    <property type="entry name" value="CHEW"/>
    <property type="match status" value="1"/>
</dbReference>